<dbReference type="GO" id="GO:1990904">
    <property type="term" value="C:ribonucleoprotein complex"/>
    <property type="evidence" value="ECO:0007669"/>
    <property type="project" value="TreeGrafter"/>
</dbReference>
<dbReference type="eggNOG" id="KOG4356">
    <property type="taxonomic scope" value="Eukaryota"/>
</dbReference>
<dbReference type="GO" id="GO:0000492">
    <property type="term" value="P:box C/D snoRNP assembly"/>
    <property type="evidence" value="ECO:0007669"/>
    <property type="project" value="TreeGrafter"/>
</dbReference>
<name>H3B7L9_LATCH</name>
<evidence type="ECO:0000256" key="1">
    <source>
        <dbReference type="ARBA" id="ARBA00008511"/>
    </source>
</evidence>
<evidence type="ECO:0000256" key="2">
    <source>
        <dbReference type="ARBA" id="ARBA00040541"/>
    </source>
</evidence>
<dbReference type="PANTHER" id="PTHR22997:SF6">
    <property type="entry name" value="PIH1 DOMAIN-CONTAINING PROTEIN 2"/>
    <property type="match status" value="1"/>
</dbReference>
<dbReference type="Ensembl" id="ENSLACT00000018020.2">
    <property type="protein sequence ID" value="ENSLACP00000017890.2"/>
    <property type="gene ID" value="ENSLACG00000015761.2"/>
</dbReference>
<dbReference type="GeneID" id="102346852"/>
<keyword evidence="6" id="KW-1185">Reference proteome</keyword>
<gene>
    <name evidence="5" type="primary">PIH1D2</name>
</gene>
<reference evidence="5" key="2">
    <citation type="submission" date="2025-08" db="UniProtKB">
        <authorList>
            <consortium name="Ensembl"/>
        </authorList>
    </citation>
    <scope>IDENTIFICATION</scope>
</reference>
<dbReference type="InterPro" id="IPR012981">
    <property type="entry name" value="PIH1_N"/>
</dbReference>
<dbReference type="AlphaFoldDB" id="H3B7L9"/>
<reference evidence="5" key="3">
    <citation type="submission" date="2025-09" db="UniProtKB">
        <authorList>
            <consortium name="Ensembl"/>
        </authorList>
    </citation>
    <scope>IDENTIFICATION</scope>
</reference>
<dbReference type="GO" id="GO:0006364">
    <property type="term" value="P:rRNA processing"/>
    <property type="evidence" value="ECO:0007669"/>
    <property type="project" value="TreeGrafter"/>
</dbReference>
<dbReference type="PANTHER" id="PTHR22997">
    <property type="entry name" value="PIH1 DOMAIN-CONTAINING PROTEIN 1"/>
    <property type="match status" value="1"/>
</dbReference>
<dbReference type="InterPro" id="IPR041442">
    <property type="entry name" value="PIH1D1/2/3_CS-like"/>
</dbReference>
<dbReference type="OrthoDB" id="545063at2759"/>
<dbReference type="KEGG" id="lcm:102346852"/>
<protein>
    <recommendedName>
        <fullName evidence="2">PIH1 domain-containing protein 2</fullName>
    </recommendedName>
</protein>
<dbReference type="OMA" id="SCLCTEI"/>
<dbReference type="InterPro" id="IPR050734">
    <property type="entry name" value="PIH1/Kintoun_subfamily"/>
</dbReference>
<sequence length="324" mass="36558">MEPNGAQKDLLAQVNQLWSILDDMSESSPEEYQEFIQRQLKEGMENCGPPAPHTCIQTRILEPREETLYINICSWNRVPGIQSTSDPVPLTAGKLDEVAEGTDTYTITDIAYNLKVLKRGEEDKVEMDQLIRLAMKYIEEQHKLTLSHSYLITNFKLKGNVKRMKQNLIGRPKSPTGLKAKEKVSGDSLLQQLTNLQAGGKEHENISCPIRLTSDDITQPKKTPLIEEISSTELSCDDHVETPKYELLVLKDKNGQAHNELKVELPEVKSVSECQLSISKNDLLIEVPNKYRLQLDLPVAVHEENISARFSKKSHVLSVRMSSA</sequence>
<dbReference type="EMBL" id="AFYH01006919">
    <property type="status" value="NOT_ANNOTATED_CDS"/>
    <property type="molecule type" value="Genomic_DNA"/>
</dbReference>
<dbReference type="CTD" id="120379"/>
<dbReference type="STRING" id="7897.ENSLACP00000017890"/>
<dbReference type="GeneTree" id="ENSGT00510000048581"/>
<dbReference type="Pfam" id="PF08190">
    <property type="entry name" value="PIH1"/>
    <property type="match status" value="1"/>
</dbReference>
<dbReference type="GO" id="GO:0097255">
    <property type="term" value="C:R2TP complex"/>
    <property type="evidence" value="ECO:0007669"/>
    <property type="project" value="TreeGrafter"/>
</dbReference>
<evidence type="ECO:0000259" key="4">
    <source>
        <dbReference type="Pfam" id="PF18201"/>
    </source>
</evidence>
<evidence type="ECO:0000313" key="6">
    <source>
        <dbReference type="Proteomes" id="UP000008672"/>
    </source>
</evidence>
<dbReference type="HOGENOM" id="CLU_075974_0_0_1"/>
<dbReference type="GO" id="GO:0005737">
    <property type="term" value="C:cytoplasm"/>
    <property type="evidence" value="ECO:0007669"/>
    <property type="project" value="TreeGrafter"/>
</dbReference>
<dbReference type="InParanoid" id="H3B7L9"/>
<dbReference type="FunCoup" id="H3B7L9">
    <property type="interactions" value="70"/>
</dbReference>
<feature type="domain" description="PIH1 N-terminal" evidence="3">
    <location>
        <begin position="49"/>
        <end position="162"/>
    </location>
</feature>
<feature type="domain" description="PIH1D1/2/3 CS-like" evidence="4">
    <location>
        <begin position="261"/>
        <end position="321"/>
    </location>
</feature>
<organism evidence="5 6">
    <name type="scientific">Latimeria chalumnae</name>
    <name type="common">Coelacanth</name>
    <dbReference type="NCBI Taxonomy" id="7897"/>
    <lineage>
        <taxon>Eukaryota</taxon>
        <taxon>Metazoa</taxon>
        <taxon>Chordata</taxon>
        <taxon>Craniata</taxon>
        <taxon>Vertebrata</taxon>
        <taxon>Euteleostomi</taxon>
        <taxon>Coelacanthiformes</taxon>
        <taxon>Coelacanthidae</taxon>
        <taxon>Latimeria</taxon>
    </lineage>
</organism>
<evidence type="ECO:0000259" key="3">
    <source>
        <dbReference type="Pfam" id="PF08190"/>
    </source>
</evidence>
<evidence type="ECO:0000313" key="5">
    <source>
        <dbReference type="Ensembl" id="ENSLACP00000017890.2"/>
    </source>
</evidence>
<proteinExistence type="inferred from homology"/>
<dbReference type="Pfam" id="PF18201">
    <property type="entry name" value="PIH1_CS"/>
    <property type="match status" value="1"/>
</dbReference>
<dbReference type="Proteomes" id="UP000008672">
    <property type="component" value="Unassembled WGS sequence"/>
</dbReference>
<accession>H3B7L9</accession>
<comment type="similarity">
    <text evidence="1">Belongs to the PIH1 family.</text>
</comment>
<dbReference type="CDD" id="cd00298">
    <property type="entry name" value="ACD_sHsps_p23-like"/>
    <property type="match status" value="1"/>
</dbReference>
<reference evidence="6" key="1">
    <citation type="submission" date="2011-08" db="EMBL/GenBank/DDBJ databases">
        <title>The draft genome of Latimeria chalumnae.</title>
        <authorList>
            <person name="Di Palma F."/>
            <person name="Alfoldi J."/>
            <person name="Johnson J."/>
            <person name="Berlin A."/>
            <person name="Gnerre S."/>
            <person name="Jaffe D."/>
            <person name="MacCallum I."/>
            <person name="Young S."/>
            <person name="Walker B.J."/>
            <person name="Lander E."/>
            <person name="Lindblad-Toh K."/>
        </authorList>
    </citation>
    <scope>NUCLEOTIDE SEQUENCE [LARGE SCALE GENOMIC DNA]</scope>
    <source>
        <strain evidence="6">Wild caught</strain>
    </source>
</reference>
<dbReference type="RefSeq" id="XP_005987329.1">
    <property type="nucleotide sequence ID" value="XM_005987267.2"/>
</dbReference>